<sequence>MSDAQLGTEAELRVRDGRFLLLCLSHLRWNFVFQRPQHLMSRAARSHDVVFLEEPVFQPGVATPRLERHPVPEGVTVAVPVLPEGMTDEQAIGAQRALLDTLLAPEAGRRLIAWFYTPMALNFAGHLAPDVTVYDCMDELSAFRGAPPGMLRLEQALLDRADLVFSGGRSLYEAKRDRHPRVFCFPSSIDAAHFGKARAPQPDPADQGGIPRPRVGFFGVVDERMDLELVGALAELRPDWRFVMIGPVVKIDPDALPRSPNLHWLGVKSYAELPAYLSGWDAGFMPFARNESTRFISPTKTPEFLAAGLPVVSTPVADVVSDWGGGGLVDIAGDAPAFADALGRALDRPRAEWLRDV</sequence>
<accession>A0A6J4JMG1</accession>
<dbReference type="EMBL" id="CADCTL010000286">
    <property type="protein sequence ID" value="CAA9282217.1"/>
    <property type="molecule type" value="Genomic_DNA"/>
</dbReference>
<dbReference type="GO" id="GO:0016740">
    <property type="term" value="F:transferase activity"/>
    <property type="evidence" value="ECO:0007669"/>
    <property type="project" value="UniProtKB-KW"/>
</dbReference>
<keyword evidence="1" id="KW-0808">Transferase</keyword>
<name>A0A6J4JMG1_9PROT</name>
<organism evidence="1">
    <name type="scientific">uncultured Acetobacteraceae bacterium</name>
    <dbReference type="NCBI Taxonomy" id="169975"/>
    <lineage>
        <taxon>Bacteria</taxon>
        <taxon>Pseudomonadati</taxon>
        <taxon>Pseudomonadota</taxon>
        <taxon>Alphaproteobacteria</taxon>
        <taxon>Acetobacterales</taxon>
        <taxon>Acetobacteraceae</taxon>
        <taxon>environmental samples</taxon>
    </lineage>
</organism>
<dbReference type="Gene3D" id="3.40.50.2000">
    <property type="entry name" value="Glycogen Phosphorylase B"/>
    <property type="match status" value="1"/>
</dbReference>
<dbReference type="Gene3D" id="3.40.50.11010">
    <property type="match status" value="1"/>
</dbReference>
<dbReference type="SUPFAM" id="SSF53756">
    <property type="entry name" value="UDP-Glycosyltransferase/glycogen phosphorylase"/>
    <property type="match status" value="1"/>
</dbReference>
<dbReference type="PANTHER" id="PTHR12526">
    <property type="entry name" value="GLYCOSYLTRANSFERASE"/>
    <property type="match status" value="1"/>
</dbReference>
<feature type="non-terminal residue" evidence="1">
    <location>
        <position position="357"/>
    </location>
</feature>
<reference evidence="1" key="1">
    <citation type="submission" date="2020-02" db="EMBL/GenBank/DDBJ databases">
        <authorList>
            <person name="Meier V. D."/>
        </authorList>
    </citation>
    <scope>NUCLEOTIDE SEQUENCE</scope>
    <source>
        <strain evidence="1">AVDCRST_MAG04</strain>
    </source>
</reference>
<dbReference type="PANTHER" id="PTHR12526:SF630">
    <property type="entry name" value="GLYCOSYLTRANSFERASE"/>
    <property type="match status" value="1"/>
</dbReference>
<proteinExistence type="predicted"/>
<gene>
    <name evidence="1" type="ORF">AVDCRST_MAG04-3808</name>
</gene>
<evidence type="ECO:0000313" key="1">
    <source>
        <dbReference type="EMBL" id="CAA9282217.1"/>
    </source>
</evidence>
<protein>
    <submittedName>
        <fullName evidence="1">Glycosyltransferase</fullName>
    </submittedName>
</protein>
<dbReference type="Pfam" id="PF13692">
    <property type="entry name" value="Glyco_trans_1_4"/>
    <property type="match status" value="1"/>
</dbReference>
<dbReference type="AlphaFoldDB" id="A0A6J4JMG1"/>